<evidence type="ECO:0000313" key="2">
    <source>
        <dbReference type="EMBL" id="PIL32854.1"/>
    </source>
</evidence>
<evidence type="ECO:0000313" key="3">
    <source>
        <dbReference type="Proteomes" id="UP000230002"/>
    </source>
</evidence>
<comment type="caution">
    <text evidence="2">The sequence shown here is derived from an EMBL/GenBank/DDBJ whole genome shotgun (WGS) entry which is preliminary data.</text>
</comment>
<keyword evidence="1" id="KW-1133">Transmembrane helix</keyword>
<keyword evidence="1" id="KW-0472">Membrane</keyword>
<feature type="transmembrane region" description="Helical" evidence="1">
    <location>
        <begin position="46"/>
        <end position="70"/>
    </location>
</feature>
<organism evidence="2 3">
    <name type="scientific">Ganoderma sinense ZZ0214-1</name>
    <dbReference type="NCBI Taxonomy" id="1077348"/>
    <lineage>
        <taxon>Eukaryota</taxon>
        <taxon>Fungi</taxon>
        <taxon>Dikarya</taxon>
        <taxon>Basidiomycota</taxon>
        <taxon>Agaricomycotina</taxon>
        <taxon>Agaricomycetes</taxon>
        <taxon>Polyporales</taxon>
        <taxon>Polyporaceae</taxon>
        <taxon>Ganoderma</taxon>
    </lineage>
</organism>
<dbReference type="OrthoDB" id="2802907at2759"/>
<feature type="transmembrane region" description="Helical" evidence="1">
    <location>
        <begin position="156"/>
        <end position="174"/>
    </location>
</feature>
<protein>
    <submittedName>
        <fullName evidence="2">Uncharacterized protein</fullName>
    </submittedName>
</protein>
<feature type="transmembrane region" description="Helical" evidence="1">
    <location>
        <begin position="76"/>
        <end position="95"/>
    </location>
</feature>
<gene>
    <name evidence="2" type="ORF">GSI_04971</name>
</gene>
<keyword evidence="1" id="KW-0812">Transmembrane</keyword>
<name>A0A2G8SGF5_9APHY</name>
<evidence type="ECO:0000256" key="1">
    <source>
        <dbReference type="SAM" id="Phobius"/>
    </source>
</evidence>
<feature type="transmembrane region" description="Helical" evidence="1">
    <location>
        <begin position="116"/>
        <end position="136"/>
    </location>
</feature>
<sequence length="278" mass="30206">MIMMRVLSLIRINDEARLFWGLRKGQKPPIAVLTYALSRYAPIIQFSILAGAGLLSILSPTIFSTLRVYALSGGNRVLATIAFLFCCVPFGINMMNELRSHLLACSTIAPTRRVTIASRTSLITGDLIVLLVTWMNTYTVCRVKRAASGGQSIVQVMLYNGCFCFIVITSMNTAQMVIATLKIQSVLNICGYVNLFITPITSLLICHFLLDLHNTDSALAYTSSPTDISPVQFAVHRSSPSMTTLSSSAESTFGDDDPLHCREHAASGALSGGTESLR</sequence>
<dbReference type="Proteomes" id="UP000230002">
    <property type="component" value="Unassembled WGS sequence"/>
</dbReference>
<reference evidence="2 3" key="1">
    <citation type="journal article" date="2015" name="Sci. Rep.">
        <title>Chromosome-level genome map provides insights into diverse defense mechanisms in the medicinal fungus Ganoderma sinense.</title>
        <authorList>
            <person name="Zhu Y."/>
            <person name="Xu J."/>
            <person name="Sun C."/>
            <person name="Zhou S."/>
            <person name="Xu H."/>
            <person name="Nelson D.R."/>
            <person name="Qian J."/>
            <person name="Song J."/>
            <person name="Luo H."/>
            <person name="Xiang L."/>
            <person name="Li Y."/>
            <person name="Xu Z."/>
            <person name="Ji A."/>
            <person name="Wang L."/>
            <person name="Lu S."/>
            <person name="Hayward A."/>
            <person name="Sun W."/>
            <person name="Li X."/>
            <person name="Schwartz D.C."/>
            <person name="Wang Y."/>
            <person name="Chen S."/>
        </authorList>
    </citation>
    <scope>NUCLEOTIDE SEQUENCE [LARGE SCALE GENOMIC DNA]</scope>
    <source>
        <strain evidence="2 3">ZZ0214-1</strain>
    </source>
</reference>
<dbReference type="AlphaFoldDB" id="A0A2G8SGF5"/>
<feature type="transmembrane region" description="Helical" evidence="1">
    <location>
        <begin position="186"/>
        <end position="210"/>
    </location>
</feature>
<dbReference type="EMBL" id="AYKW01000009">
    <property type="protein sequence ID" value="PIL32854.1"/>
    <property type="molecule type" value="Genomic_DNA"/>
</dbReference>
<accession>A0A2G8SGF5</accession>
<keyword evidence="3" id="KW-1185">Reference proteome</keyword>
<proteinExistence type="predicted"/>